<keyword evidence="1" id="KW-0472">Membrane</keyword>
<dbReference type="Pfam" id="PF07103">
    <property type="entry name" value="DUF1365"/>
    <property type="match status" value="1"/>
</dbReference>
<evidence type="ECO:0000313" key="2">
    <source>
        <dbReference type="EMBL" id="THW61469.1"/>
    </source>
</evidence>
<proteinExistence type="predicted"/>
<feature type="transmembrane region" description="Helical" evidence="1">
    <location>
        <begin position="54"/>
        <end position="73"/>
    </location>
</feature>
<dbReference type="EMBL" id="QZAN01000048">
    <property type="protein sequence ID" value="THW61469.1"/>
    <property type="molecule type" value="Genomic_DNA"/>
</dbReference>
<name>A0A4S8Z183_AURPU</name>
<gene>
    <name evidence="2" type="ORF">D6D20_05031</name>
</gene>
<feature type="transmembrane region" description="Helical" evidence="1">
    <location>
        <begin position="129"/>
        <end position="147"/>
    </location>
</feature>
<dbReference type="PANTHER" id="PTHR33973">
    <property type="entry name" value="OS07G0153300 PROTEIN"/>
    <property type="match status" value="1"/>
</dbReference>
<reference evidence="2 3" key="1">
    <citation type="submission" date="2018-10" db="EMBL/GenBank/DDBJ databases">
        <title>Fifty Aureobasidium pullulans genomes reveal a recombining polyextremotolerant generalist.</title>
        <authorList>
            <person name="Gostincar C."/>
            <person name="Turk M."/>
            <person name="Zajc J."/>
            <person name="Gunde-Cimerman N."/>
        </authorList>
    </citation>
    <scope>NUCLEOTIDE SEQUENCE [LARGE SCALE GENOMIC DNA]</scope>
    <source>
        <strain evidence="2 3">EXF-10751</strain>
    </source>
</reference>
<sequence length="748" mass="84532">MENPFLPMRLCAFGFQIAYHPICQQCNHLDLTKALQNGMGVQIRRGNDTLTKKAGSAFFIVVSILNTCMLPYGRRPLREALLQPLWILRGLDSTFFTDIAITLLVGIYYHGINDLKPPSWILETRLVEFQVFACLILLMIFAGLIVWRGEAQPSEFVPQQEDGSSKEQFLPPLLLPGRTTHSRMFPQKHSFAYSYFSVGVPVNFKGCAGSMLSTNLELLPPNERRKGWFNVNAADYLYRGGPERGLEERLRCYLRGEGVPDKAWSFAYLVTAPKFLGYSFNPVSFWYIYDSSRKLTMMVLEVNNTFGERRLYLLKSEEKASDESVPDGFEAPAKATKFTNAWVKDFHVSPFNSRKGTYSLTAADPVAASKTGAKVLDNVVVLNSSKAHAKLVARVYSDGDHMDPVTMSTSQALRLLASWFWVGFLTFPRIIAQAYQLYFKRKMHVWFRPEVLASSIGRTHTLSEAILEAFFRAYLGSLVDNASAPLRLTYTPAGGLGESVIMMSKEVKDDDQVKELTVRVISPAFYTRFVHYSHTTEAFDRESLHTDPKNRTLVFENAENLPLLLSSSTPYSTTKPNLGKIDQYRWQLLQRLRSPPPATAYPDSDTTISDRASVQDIRKMPSSPLDHFATSLLHDDGNYSDVVKAQILKNASVLLRVEETSLAAVYRNTVTKVFIADTYLLGFEGLLSVIDLVVRILLVVVWFKFFATGEIGQMRLEKDERAWTVFGWKLCAWVVQNGVHLWYAVKSA</sequence>
<comment type="caution">
    <text evidence="2">The sequence shown here is derived from an EMBL/GenBank/DDBJ whole genome shotgun (WGS) entry which is preliminary data.</text>
</comment>
<dbReference type="AlphaFoldDB" id="A0A4S8Z183"/>
<organism evidence="2 3">
    <name type="scientific">Aureobasidium pullulans</name>
    <name type="common">Black yeast</name>
    <name type="synonym">Pullularia pullulans</name>
    <dbReference type="NCBI Taxonomy" id="5580"/>
    <lineage>
        <taxon>Eukaryota</taxon>
        <taxon>Fungi</taxon>
        <taxon>Dikarya</taxon>
        <taxon>Ascomycota</taxon>
        <taxon>Pezizomycotina</taxon>
        <taxon>Dothideomycetes</taxon>
        <taxon>Dothideomycetidae</taxon>
        <taxon>Dothideales</taxon>
        <taxon>Saccotheciaceae</taxon>
        <taxon>Aureobasidium</taxon>
    </lineage>
</organism>
<feature type="transmembrane region" description="Helical" evidence="1">
    <location>
        <begin position="85"/>
        <end position="109"/>
    </location>
</feature>
<keyword evidence="1" id="KW-0812">Transmembrane</keyword>
<accession>A0A4S8Z183</accession>
<evidence type="ECO:0000256" key="1">
    <source>
        <dbReference type="SAM" id="Phobius"/>
    </source>
</evidence>
<protein>
    <recommendedName>
        <fullName evidence="4">DUF1365-domain-containing protein</fullName>
    </recommendedName>
</protein>
<evidence type="ECO:0008006" key="4">
    <source>
        <dbReference type="Google" id="ProtNLM"/>
    </source>
</evidence>
<dbReference type="InterPro" id="IPR010775">
    <property type="entry name" value="DUF1365"/>
</dbReference>
<evidence type="ECO:0000313" key="3">
    <source>
        <dbReference type="Proteomes" id="UP000310421"/>
    </source>
</evidence>
<dbReference type="Proteomes" id="UP000310421">
    <property type="component" value="Unassembled WGS sequence"/>
</dbReference>
<keyword evidence="1" id="KW-1133">Transmembrane helix</keyword>
<dbReference type="PANTHER" id="PTHR33973:SF4">
    <property type="entry name" value="OS07G0153300 PROTEIN"/>
    <property type="match status" value="1"/>
</dbReference>